<dbReference type="InterPro" id="IPR039353">
    <property type="entry name" value="TF_Adf1"/>
</dbReference>
<comment type="caution">
    <text evidence="2">The sequence shown here is derived from an EMBL/GenBank/DDBJ whole genome shotgun (WGS) entry which is preliminary data.</text>
</comment>
<dbReference type="Proteomes" id="UP001159363">
    <property type="component" value="Chromosome 2"/>
</dbReference>
<proteinExistence type="predicted"/>
<protein>
    <recommendedName>
        <fullName evidence="1">MADF domain-containing protein</fullName>
    </recommendedName>
</protein>
<evidence type="ECO:0000313" key="3">
    <source>
        <dbReference type="Proteomes" id="UP001159363"/>
    </source>
</evidence>
<dbReference type="SMART" id="SM00595">
    <property type="entry name" value="MADF"/>
    <property type="match status" value="1"/>
</dbReference>
<dbReference type="EMBL" id="JARBHB010000002">
    <property type="protein sequence ID" value="KAJ8892933.1"/>
    <property type="molecule type" value="Genomic_DNA"/>
</dbReference>
<dbReference type="Pfam" id="PF10545">
    <property type="entry name" value="MADF_DNA_bdg"/>
    <property type="match status" value="1"/>
</dbReference>
<dbReference type="PANTHER" id="PTHR12243">
    <property type="entry name" value="MADF DOMAIN TRANSCRIPTION FACTOR"/>
    <property type="match status" value="1"/>
</dbReference>
<evidence type="ECO:0000259" key="1">
    <source>
        <dbReference type="PROSITE" id="PS51029"/>
    </source>
</evidence>
<name>A0ABQ9I8E4_9NEOP</name>
<dbReference type="InterPro" id="IPR006578">
    <property type="entry name" value="MADF-dom"/>
</dbReference>
<evidence type="ECO:0000313" key="2">
    <source>
        <dbReference type="EMBL" id="KAJ8892933.1"/>
    </source>
</evidence>
<organism evidence="2 3">
    <name type="scientific">Dryococelus australis</name>
    <dbReference type="NCBI Taxonomy" id="614101"/>
    <lineage>
        <taxon>Eukaryota</taxon>
        <taxon>Metazoa</taxon>
        <taxon>Ecdysozoa</taxon>
        <taxon>Arthropoda</taxon>
        <taxon>Hexapoda</taxon>
        <taxon>Insecta</taxon>
        <taxon>Pterygota</taxon>
        <taxon>Neoptera</taxon>
        <taxon>Polyneoptera</taxon>
        <taxon>Phasmatodea</taxon>
        <taxon>Verophasmatodea</taxon>
        <taxon>Anareolatae</taxon>
        <taxon>Phasmatidae</taxon>
        <taxon>Eurycanthinae</taxon>
        <taxon>Dryococelus</taxon>
    </lineage>
</organism>
<keyword evidence="3" id="KW-1185">Reference proteome</keyword>
<reference evidence="2 3" key="1">
    <citation type="submission" date="2023-02" db="EMBL/GenBank/DDBJ databases">
        <title>LHISI_Scaffold_Assembly.</title>
        <authorList>
            <person name="Stuart O.P."/>
            <person name="Cleave R."/>
            <person name="Magrath M.J.L."/>
            <person name="Mikheyev A.S."/>
        </authorList>
    </citation>
    <scope>NUCLEOTIDE SEQUENCE [LARGE SCALE GENOMIC DNA]</scope>
    <source>
        <strain evidence="2">Daus_M_001</strain>
        <tissue evidence="2">Leg muscle</tissue>
    </source>
</reference>
<feature type="domain" description="MADF" evidence="1">
    <location>
        <begin position="1"/>
        <end position="88"/>
    </location>
</feature>
<dbReference type="PROSITE" id="PS51029">
    <property type="entry name" value="MADF"/>
    <property type="match status" value="1"/>
</dbReference>
<accession>A0ABQ9I8E4</accession>
<sequence>MEKFCEELLYDTQTKELKNQPKKDKAWLENANQFQEDNADASFCKTKWRHLRDSYLREKRTLKTCSDAMLFLDDTLVQEETFTNLTQNESESLQTGMENEEYLVDEALQHPLILRVVKVALQQIVVVFRPQLFPMFYVHLQMGVGGRRENNPPKY</sequence>
<gene>
    <name evidence="2" type="ORF">PR048_005514</name>
</gene>
<dbReference type="PANTHER" id="PTHR12243:SF60">
    <property type="entry name" value="SI:CH211-15D5.12-RELATED"/>
    <property type="match status" value="1"/>
</dbReference>